<accession>A0A8C0BYC8</accession>
<organism evidence="1 2">
    <name type="scientific">Buteo japonicus</name>
    <dbReference type="NCBI Taxonomy" id="224669"/>
    <lineage>
        <taxon>Eukaryota</taxon>
        <taxon>Metazoa</taxon>
        <taxon>Chordata</taxon>
        <taxon>Craniata</taxon>
        <taxon>Vertebrata</taxon>
        <taxon>Euteleostomi</taxon>
        <taxon>Archelosauria</taxon>
        <taxon>Archosauria</taxon>
        <taxon>Dinosauria</taxon>
        <taxon>Saurischia</taxon>
        <taxon>Theropoda</taxon>
        <taxon>Coelurosauria</taxon>
        <taxon>Aves</taxon>
        <taxon>Neognathae</taxon>
        <taxon>Neoaves</taxon>
        <taxon>Telluraves</taxon>
        <taxon>Accipitrimorphae</taxon>
        <taxon>Accipitriformes</taxon>
        <taxon>Accipitridae</taxon>
        <taxon>Accipitrinae</taxon>
        <taxon>Buteo</taxon>
    </lineage>
</organism>
<dbReference type="Proteomes" id="UP000694555">
    <property type="component" value="Unplaced"/>
</dbReference>
<proteinExistence type="predicted"/>
<dbReference type="Pfam" id="PF15874">
    <property type="entry name" value="Il2rg"/>
    <property type="match status" value="1"/>
</dbReference>
<dbReference type="PANTHER" id="PTHR33887:SF4">
    <property type="entry name" value="AB2-183"/>
    <property type="match status" value="1"/>
</dbReference>
<sequence>LATTALPADDQSLPANASCTILRLVSCVRRMVGVPDTAFPNIIHLCDELGTPKLLFQVTSLSERTSKFLQVCGTYYMCRVEFGAPGRCHLCPGDGAALPATGQPCPGTFPSLRPPAPCGHMARGRSCLVPVPTVPTSSPLRPASLSPRPVTL</sequence>
<reference evidence="1" key="1">
    <citation type="submission" date="2025-08" db="UniProtKB">
        <authorList>
            <consortium name="Ensembl"/>
        </authorList>
    </citation>
    <scope>IDENTIFICATION</scope>
</reference>
<evidence type="ECO:0000313" key="1">
    <source>
        <dbReference type="Ensembl" id="ENSBJAP00000023936.1"/>
    </source>
</evidence>
<dbReference type="InterPro" id="IPR039471">
    <property type="entry name" value="CXorf65-like"/>
</dbReference>
<dbReference type="Ensembl" id="ENSBJAT00000024595.1">
    <property type="protein sequence ID" value="ENSBJAP00000023936.1"/>
    <property type="gene ID" value="ENSBJAG00000015406.1"/>
</dbReference>
<name>A0A8C0BYC8_9AVES</name>
<reference evidence="1" key="2">
    <citation type="submission" date="2025-09" db="UniProtKB">
        <authorList>
            <consortium name="Ensembl"/>
        </authorList>
    </citation>
    <scope>IDENTIFICATION</scope>
</reference>
<evidence type="ECO:0000313" key="2">
    <source>
        <dbReference type="Proteomes" id="UP000694555"/>
    </source>
</evidence>
<dbReference type="PANTHER" id="PTHR33887">
    <property type="entry name" value="PB1 DOMAIN-CONTAINING PROTEIN"/>
    <property type="match status" value="1"/>
</dbReference>
<keyword evidence="2" id="KW-1185">Reference proteome</keyword>
<protein>
    <submittedName>
        <fullName evidence="1">Uncharacterized protein</fullName>
    </submittedName>
</protein>
<dbReference type="AlphaFoldDB" id="A0A8C0BYC8"/>